<dbReference type="Proteomes" id="UP001055114">
    <property type="component" value="Unassembled WGS sequence"/>
</dbReference>
<dbReference type="EMBL" id="BQNZ01000001">
    <property type="protein sequence ID" value="GKH71522.1"/>
    <property type="molecule type" value="Genomic_DNA"/>
</dbReference>
<gene>
    <name evidence="1" type="ORF">CE91St3_13850</name>
</gene>
<proteinExistence type="predicted"/>
<evidence type="ECO:0000313" key="2">
    <source>
        <dbReference type="Proteomes" id="UP001055114"/>
    </source>
</evidence>
<evidence type="ECO:0000313" key="1">
    <source>
        <dbReference type="EMBL" id="GKH71522.1"/>
    </source>
</evidence>
<name>A0AA37K5C2_9BACT</name>
<protein>
    <submittedName>
        <fullName evidence="1">Uncharacterized protein</fullName>
    </submittedName>
</protein>
<dbReference type="RefSeq" id="WP_155160281.1">
    <property type="nucleotide sequence ID" value="NZ_BQNZ01000001.1"/>
</dbReference>
<dbReference type="AlphaFoldDB" id="A0AA37K5C2"/>
<reference evidence="1" key="1">
    <citation type="submission" date="2022-01" db="EMBL/GenBank/DDBJ databases">
        <title>Novel bile acid biosynthetic pathways are enriched in the microbiome of centenarians.</title>
        <authorList>
            <person name="Sato Y."/>
            <person name="Atarashi K."/>
            <person name="Plichta R.D."/>
            <person name="Arai Y."/>
            <person name="Sasajima S."/>
            <person name="Kearney M.S."/>
            <person name="Suda W."/>
            <person name="Takeshita K."/>
            <person name="Sasaki T."/>
            <person name="Okamoto S."/>
            <person name="Skelly N.A."/>
            <person name="Okamura Y."/>
            <person name="Vlamakis H."/>
            <person name="Li Y."/>
            <person name="Tanoue T."/>
            <person name="Takei H."/>
            <person name="Nittono H."/>
            <person name="Narushima S."/>
            <person name="Irie J."/>
            <person name="Itoh H."/>
            <person name="Moriya K."/>
            <person name="Sugiura Y."/>
            <person name="Suematsu M."/>
            <person name="Moritoki N."/>
            <person name="Shibata S."/>
            <person name="Littman R.D."/>
            <person name="Fischbach A.M."/>
            <person name="Uwamino Y."/>
            <person name="Inoue T."/>
            <person name="Honda A."/>
            <person name="Hattori M."/>
            <person name="Murai T."/>
            <person name="Xavier J.R."/>
            <person name="Hirose N."/>
            <person name="Honda K."/>
        </authorList>
    </citation>
    <scope>NUCLEOTIDE SEQUENCE</scope>
    <source>
        <strain evidence="1">CE91-St3</strain>
    </source>
</reference>
<organism evidence="1 2">
    <name type="scientific">Parabacteroides merdae</name>
    <dbReference type="NCBI Taxonomy" id="46503"/>
    <lineage>
        <taxon>Bacteria</taxon>
        <taxon>Pseudomonadati</taxon>
        <taxon>Bacteroidota</taxon>
        <taxon>Bacteroidia</taxon>
        <taxon>Bacteroidales</taxon>
        <taxon>Tannerellaceae</taxon>
        <taxon>Parabacteroides</taxon>
    </lineage>
</organism>
<accession>A0AA37K5C2</accession>
<sequence length="98" mass="11155">MAVDFDFSDVDAAFDEFYEEAKEAMIEVGEDAVQYAKDNGDYQDHTGTLRKSNEYEVDETGLTLKNETEYASYVEAKGFEVLSDAALEAEKRLKEKFE</sequence>
<comment type="caution">
    <text evidence="1">The sequence shown here is derived from an EMBL/GenBank/DDBJ whole genome shotgun (WGS) entry which is preliminary data.</text>
</comment>